<keyword evidence="3" id="KW-1185">Reference proteome</keyword>
<accession>A0ABY5VRQ3</accession>
<reference evidence="2" key="1">
    <citation type="submission" date="2021-04" db="EMBL/GenBank/DDBJ databases">
        <authorList>
            <person name="Hartkoorn R.C."/>
            <person name="Beaudoing E."/>
            <person name="Hot D."/>
        </authorList>
    </citation>
    <scope>NUCLEOTIDE SEQUENCE</scope>
    <source>
        <strain evidence="2">NRRL B-16292</strain>
    </source>
</reference>
<protein>
    <submittedName>
        <fullName evidence="2">MaoC family dehydratase N-terminal domain-containing protein</fullName>
    </submittedName>
</protein>
<sequence>MVGIKATSNTPGVVGRRLAPFDVHVERDLLRLFCELTGFQSAVYHDVAGARQAGYPDLLVPPTYLFSLELRRPDPYGIVRELGLDVSRLLHGGQEFRYQAPCFAGDLLHFEPRIVEHYDKRGGALVFLVRETEVTRAGQSVATLRNTAIIQTGATP</sequence>
<dbReference type="Proteomes" id="UP001059617">
    <property type="component" value="Chromosome"/>
</dbReference>
<dbReference type="EMBL" id="CP073720">
    <property type="protein sequence ID" value="UWP79761.1"/>
    <property type="molecule type" value="Genomic_DNA"/>
</dbReference>
<evidence type="ECO:0000259" key="1">
    <source>
        <dbReference type="Pfam" id="PF13452"/>
    </source>
</evidence>
<gene>
    <name evidence="2" type="ORF">Dfulv_31960</name>
</gene>
<feature type="domain" description="FAS1-like dehydratase" evidence="1">
    <location>
        <begin position="13"/>
        <end position="143"/>
    </location>
</feature>
<name>A0ABY5VRQ3_9ACTN</name>
<dbReference type="CDD" id="cd03441">
    <property type="entry name" value="R_hydratase_like"/>
    <property type="match status" value="1"/>
</dbReference>
<dbReference type="InterPro" id="IPR039569">
    <property type="entry name" value="FAS1-like_DH_region"/>
</dbReference>
<organism evidence="2 3">
    <name type="scientific">Dactylosporangium fulvum</name>
    <dbReference type="NCBI Taxonomy" id="53359"/>
    <lineage>
        <taxon>Bacteria</taxon>
        <taxon>Bacillati</taxon>
        <taxon>Actinomycetota</taxon>
        <taxon>Actinomycetes</taxon>
        <taxon>Micromonosporales</taxon>
        <taxon>Micromonosporaceae</taxon>
        <taxon>Dactylosporangium</taxon>
    </lineage>
</organism>
<evidence type="ECO:0000313" key="2">
    <source>
        <dbReference type="EMBL" id="UWP79761.1"/>
    </source>
</evidence>
<dbReference type="InterPro" id="IPR016709">
    <property type="entry name" value="HadA-like"/>
</dbReference>
<evidence type="ECO:0000313" key="3">
    <source>
        <dbReference type="Proteomes" id="UP001059617"/>
    </source>
</evidence>
<dbReference type="PIRSF" id="PIRSF018072">
    <property type="entry name" value="UCP018072"/>
    <property type="match status" value="1"/>
</dbReference>
<dbReference type="InterPro" id="IPR029069">
    <property type="entry name" value="HotDog_dom_sf"/>
</dbReference>
<proteinExistence type="predicted"/>
<dbReference type="RefSeq" id="WP_259857519.1">
    <property type="nucleotide sequence ID" value="NZ_BAAAST010000001.1"/>
</dbReference>
<reference evidence="2" key="2">
    <citation type="submission" date="2022-09" db="EMBL/GenBank/DDBJ databases">
        <title>Biosynthetic gene clusters of Dactylosporangioum fulvum.</title>
        <authorList>
            <person name="Caradec T."/>
        </authorList>
    </citation>
    <scope>NUCLEOTIDE SEQUENCE</scope>
    <source>
        <strain evidence="2">NRRL B-16292</strain>
    </source>
</reference>
<dbReference type="Pfam" id="PF13452">
    <property type="entry name" value="FAS1_DH_region"/>
    <property type="match status" value="1"/>
</dbReference>
<dbReference type="SUPFAM" id="SSF54637">
    <property type="entry name" value="Thioesterase/thiol ester dehydrase-isomerase"/>
    <property type="match status" value="1"/>
</dbReference>
<dbReference type="Gene3D" id="3.10.129.10">
    <property type="entry name" value="Hotdog Thioesterase"/>
    <property type="match status" value="1"/>
</dbReference>